<evidence type="ECO:0000313" key="3">
    <source>
        <dbReference type="EMBL" id="VVO32338.1"/>
    </source>
</evidence>
<dbReference type="Pfam" id="PF02794">
    <property type="entry name" value="HlyC"/>
    <property type="match status" value="1"/>
</dbReference>
<evidence type="ECO:0000256" key="2">
    <source>
        <dbReference type="RuleBase" id="RU368102"/>
    </source>
</evidence>
<dbReference type="EMBL" id="CABVHW010000024">
    <property type="protein sequence ID" value="VVO32338.1"/>
    <property type="molecule type" value="Genomic_DNA"/>
</dbReference>
<evidence type="ECO:0000256" key="1">
    <source>
        <dbReference type="ARBA" id="ARBA00005686"/>
    </source>
</evidence>
<keyword evidence="2" id="KW-0808">Transferase</keyword>
<accession>A0A5E7EZA5</accession>
<dbReference type="EC" id="2.3.1.-" evidence="2"/>
<comment type="function">
    <text evidence="2">Involved in fatty acylation of protoxin at internal lysine residues, thereby converting it to the active toxin.</text>
</comment>
<comment type="similarity">
    <text evidence="1 2">Belongs to the RTX toxin acyltransferase family.</text>
</comment>
<organism evidence="3 4">
    <name type="scientific">Pseudomonas fluorescens</name>
    <dbReference type="NCBI Taxonomy" id="294"/>
    <lineage>
        <taxon>Bacteria</taxon>
        <taxon>Pseudomonadati</taxon>
        <taxon>Pseudomonadota</taxon>
        <taxon>Gammaproteobacteria</taxon>
        <taxon>Pseudomonadales</taxon>
        <taxon>Pseudomonadaceae</taxon>
        <taxon>Pseudomonas</taxon>
    </lineage>
</organism>
<name>A0A5E7EZA5_PSEFL</name>
<proteinExistence type="inferred from homology"/>
<dbReference type="GO" id="GO:0031640">
    <property type="term" value="P:killing of cells of another organism"/>
    <property type="evidence" value="ECO:0007669"/>
    <property type="project" value="UniProtKB-KW"/>
</dbReference>
<dbReference type="GO" id="GO:0009404">
    <property type="term" value="P:toxin metabolic process"/>
    <property type="evidence" value="ECO:0007669"/>
    <property type="project" value="UniProtKB-UniRule"/>
</dbReference>
<dbReference type="AlphaFoldDB" id="A0A5E7EZA5"/>
<dbReference type="GO" id="GO:0005737">
    <property type="term" value="C:cytoplasm"/>
    <property type="evidence" value="ECO:0007669"/>
    <property type="project" value="UniProtKB-SubCell"/>
</dbReference>
<comment type="subcellular location">
    <subcellularLocation>
        <location evidence="2">Cytoplasm</location>
    </subcellularLocation>
</comment>
<evidence type="ECO:0000313" key="4">
    <source>
        <dbReference type="Proteomes" id="UP000381093"/>
    </source>
</evidence>
<keyword evidence="2" id="KW-0204">Cytolysis</keyword>
<sequence>MTQCEGLSLKYDIATECTNGNTREHATLIGYAVMVLLQSKKYSLFQILTIQYWINQAIALGQIKIFFDWDGSPIGFVTWAYLAKDVESRMVNDKSFLLHFSEWNEGGNLWVVDFCMPTGNVRDAIRYFLEELRASSVQRVSWVRRRADYSVRKVCEYEISTGAFLANYSPDSSNGAGK</sequence>
<keyword evidence="2" id="KW-0963">Cytoplasm</keyword>
<protein>
    <recommendedName>
        <fullName evidence="2">RTX toxin-activating lysine-acyltransferase</fullName>
        <ecNumber evidence="2">2.3.1.-</ecNumber>
    </recommendedName>
</protein>
<reference evidence="3 4" key="1">
    <citation type="submission" date="2019-09" db="EMBL/GenBank/DDBJ databases">
        <authorList>
            <person name="Chandra G."/>
            <person name="Truman W A."/>
        </authorList>
    </citation>
    <scope>NUCLEOTIDE SEQUENCE [LARGE SCALE GENOMIC DNA]</scope>
    <source>
        <strain evidence="3">PS710</strain>
    </source>
</reference>
<dbReference type="Proteomes" id="UP000381093">
    <property type="component" value="Unassembled WGS sequence"/>
</dbReference>
<dbReference type="GO" id="GO:0016746">
    <property type="term" value="F:acyltransferase activity"/>
    <property type="evidence" value="ECO:0007669"/>
    <property type="project" value="UniProtKB-UniRule"/>
</dbReference>
<gene>
    <name evidence="3" type="ORF">PS710_05137</name>
</gene>
<dbReference type="InterPro" id="IPR003996">
    <property type="entry name" value="RTX_toxin-activating_protC_bac"/>
</dbReference>
<keyword evidence="2" id="KW-0012">Acyltransferase</keyword>